<accession>A0ABW6IDS5</accession>
<dbReference type="RefSeq" id="WP_377963364.1">
    <property type="nucleotide sequence ID" value="NZ_JBHZOL010000046.1"/>
</dbReference>
<evidence type="ECO:0000313" key="2">
    <source>
        <dbReference type="Proteomes" id="UP001600165"/>
    </source>
</evidence>
<reference evidence="1 2" key="1">
    <citation type="submission" date="2024-10" db="EMBL/GenBank/DDBJ databases">
        <authorList>
            <person name="Ratan Roy A."/>
            <person name="Morales Sandoval P.H."/>
            <person name="De Los Santos Villalobos S."/>
            <person name="Chakraborty S."/>
            <person name="Mukherjee J."/>
        </authorList>
    </citation>
    <scope>NUCLEOTIDE SEQUENCE [LARGE SCALE GENOMIC DNA]</scope>
    <source>
        <strain evidence="1 2">S1</strain>
    </source>
</reference>
<organism evidence="1 2">
    <name type="scientific">Almyronema epifaneia S1</name>
    <dbReference type="NCBI Taxonomy" id="2991925"/>
    <lineage>
        <taxon>Bacteria</taxon>
        <taxon>Bacillati</taxon>
        <taxon>Cyanobacteriota</taxon>
        <taxon>Cyanophyceae</taxon>
        <taxon>Nodosilineales</taxon>
        <taxon>Nodosilineaceae</taxon>
        <taxon>Almyronema</taxon>
        <taxon>Almyronema epifaneia</taxon>
    </lineage>
</organism>
<sequence>MSQPDSLSQTPVLTAEYIEAYAEEDAIAGRPNPRFKRSTIYCHKYLTVRVQQVGEAALTDAEWDLTLF</sequence>
<evidence type="ECO:0000313" key="1">
    <source>
        <dbReference type="EMBL" id="MFE4106017.1"/>
    </source>
</evidence>
<dbReference type="Proteomes" id="UP001600165">
    <property type="component" value="Unassembled WGS sequence"/>
</dbReference>
<comment type="caution">
    <text evidence="1">The sequence shown here is derived from an EMBL/GenBank/DDBJ whole genome shotgun (WGS) entry which is preliminary data.</text>
</comment>
<proteinExistence type="predicted"/>
<dbReference type="EMBL" id="JBHZOL010000046">
    <property type="protein sequence ID" value="MFE4106017.1"/>
    <property type="molecule type" value="Genomic_DNA"/>
</dbReference>
<name>A0ABW6IDS5_9CYAN</name>
<gene>
    <name evidence="1" type="ORF">ACFVKH_07015</name>
</gene>
<protein>
    <submittedName>
        <fullName evidence="1">Uncharacterized protein</fullName>
    </submittedName>
</protein>
<keyword evidence="2" id="KW-1185">Reference proteome</keyword>